<dbReference type="EnsemblPlants" id="AVESA.00010b.r2.4CG1271910.1">
    <property type="protein sequence ID" value="AVESA.00010b.r2.4CG1271910.1.CDS"/>
    <property type="gene ID" value="AVESA.00010b.r2.4CG1271910"/>
</dbReference>
<sequence length="411" mass="42430">MEMIGIASILSRGDSSPPSLAPLYNSAREARYNISKALHANSPTLTIGRPFANICSLPINLTAPPCRSSTTPAAVFDPYVYLADRGVMASVMVVAAVLWLCAAGEVQAQAQLQVGFYAQSCPQAEVIVRDEVGRAVSANVGLAAGLVRLHFHDCFVQGCDASVLLDSTANSTAEKDAGPNKSLRGFEVIDAAKERLESACAATVSCADILAFAARDSVVLTGGSPYAVPAGRRDGNVSAASDAQANLPPPTADVAQLTQAFANKGLSQEDMVTLSGAHTIGLTHCSSFSARLQGYNASTGTGQDPAMDAATASRLAKQCAPGSADAAVPMDAGSPDAFDTGYFHALLANQGVLASDQTLTSDNATAALVAQNAYNTYLFVTRFGDAMVKMGGIQVLTGADGQIRTDCRVVN</sequence>
<evidence type="ECO:0000313" key="2">
    <source>
        <dbReference type="Proteomes" id="UP001732700"/>
    </source>
</evidence>
<keyword evidence="2" id="KW-1185">Reference proteome</keyword>
<proteinExistence type="predicted"/>
<accession>A0ACD5WTE9</accession>
<protein>
    <submittedName>
        <fullName evidence="1">Uncharacterized protein</fullName>
    </submittedName>
</protein>
<organism evidence="1 2">
    <name type="scientific">Avena sativa</name>
    <name type="common">Oat</name>
    <dbReference type="NCBI Taxonomy" id="4498"/>
    <lineage>
        <taxon>Eukaryota</taxon>
        <taxon>Viridiplantae</taxon>
        <taxon>Streptophyta</taxon>
        <taxon>Embryophyta</taxon>
        <taxon>Tracheophyta</taxon>
        <taxon>Spermatophyta</taxon>
        <taxon>Magnoliopsida</taxon>
        <taxon>Liliopsida</taxon>
        <taxon>Poales</taxon>
        <taxon>Poaceae</taxon>
        <taxon>BOP clade</taxon>
        <taxon>Pooideae</taxon>
        <taxon>Poodae</taxon>
        <taxon>Poeae</taxon>
        <taxon>Poeae Chloroplast Group 1 (Aveneae type)</taxon>
        <taxon>Aveninae</taxon>
        <taxon>Avena</taxon>
    </lineage>
</organism>
<dbReference type="Proteomes" id="UP001732700">
    <property type="component" value="Chromosome 4C"/>
</dbReference>
<evidence type="ECO:0000313" key="1">
    <source>
        <dbReference type="EnsemblPlants" id="AVESA.00010b.r2.4CG1271910.1.CDS"/>
    </source>
</evidence>
<reference evidence="1" key="1">
    <citation type="submission" date="2021-05" db="EMBL/GenBank/DDBJ databases">
        <authorList>
            <person name="Scholz U."/>
            <person name="Mascher M."/>
            <person name="Fiebig A."/>
        </authorList>
    </citation>
    <scope>NUCLEOTIDE SEQUENCE [LARGE SCALE GENOMIC DNA]</scope>
</reference>
<name>A0ACD5WTE9_AVESA</name>
<reference evidence="1" key="2">
    <citation type="submission" date="2025-09" db="UniProtKB">
        <authorList>
            <consortium name="EnsemblPlants"/>
        </authorList>
    </citation>
    <scope>IDENTIFICATION</scope>
</reference>